<feature type="region of interest" description="Disordered" evidence="1">
    <location>
        <begin position="1"/>
        <end position="20"/>
    </location>
</feature>
<dbReference type="InterPro" id="IPR004843">
    <property type="entry name" value="Calcineurin-like_PHP"/>
</dbReference>
<dbReference type="InterPro" id="IPR008979">
    <property type="entry name" value="Galactose-bd-like_sf"/>
</dbReference>
<feature type="signal peptide" evidence="2">
    <location>
        <begin position="1"/>
        <end position="40"/>
    </location>
</feature>
<dbReference type="InterPro" id="IPR051918">
    <property type="entry name" value="STPP_CPPED1"/>
</dbReference>
<dbReference type="RefSeq" id="WP_183655677.1">
    <property type="nucleotide sequence ID" value="NZ_JACHWU010000003.1"/>
</dbReference>
<feature type="region of interest" description="Disordered" evidence="1">
    <location>
        <begin position="41"/>
        <end position="63"/>
    </location>
</feature>
<dbReference type="GO" id="GO:0016787">
    <property type="term" value="F:hydrolase activity"/>
    <property type="evidence" value="ECO:0007669"/>
    <property type="project" value="InterPro"/>
</dbReference>
<comment type="caution">
    <text evidence="4">The sequence shown here is derived from an EMBL/GenBank/DDBJ whole genome shotgun (WGS) entry which is preliminary data.</text>
</comment>
<keyword evidence="5" id="KW-1185">Reference proteome</keyword>
<dbReference type="InterPro" id="IPR018905">
    <property type="entry name" value="A-galactase_NEW3"/>
</dbReference>
<keyword evidence="2" id="KW-0732">Signal</keyword>
<dbReference type="Gene3D" id="2.60.120.1060">
    <property type="entry name" value="NPCBM/NEW2 domain"/>
    <property type="match status" value="1"/>
</dbReference>
<evidence type="ECO:0000313" key="5">
    <source>
        <dbReference type="Proteomes" id="UP000550714"/>
    </source>
</evidence>
<dbReference type="GO" id="GO:0005975">
    <property type="term" value="P:carbohydrate metabolic process"/>
    <property type="evidence" value="ECO:0007669"/>
    <property type="project" value="UniProtKB-ARBA"/>
</dbReference>
<dbReference type="Pfam" id="PF00149">
    <property type="entry name" value="Metallophos"/>
    <property type="match status" value="1"/>
</dbReference>
<feature type="compositionally biased region" description="Low complexity" evidence="1">
    <location>
        <begin position="1"/>
        <end position="11"/>
    </location>
</feature>
<name>A0A839S396_9PSEU</name>
<dbReference type="Pfam" id="PF10633">
    <property type="entry name" value="NPCBM_assoc"/>
    <property type="match status" value="1"/>
</dbReference>
<feature type="chain" id="PRO_5032464952" description="Glycosyl hydrolase family 98 putative carbohydrate-binding module domain-containing protein" evidence="2">
    <location>
        <begin position="41"/>
        <end position="611"/>
    </location>
</feature>
<feature type="domain" description="Glycosyl hydrolase family 98 putative carbohydrate-binding module" evidence="3">
    <location>
        <begin position="453"/>
        <end position="609"/>
    </location>
</feature>
<dbReference type="InterPro" id="IPR038637">
    <property type="entry name" value="NPCBM_sf"/>
</dbReference>
<dbReference type="PANTHER" id="PTHR43143">
    <property type="entry name" value="METALLOPHOSPHOESTERASE, CALCINEURIN SUPERFAMILY"/>
    <property type="match status" value="1"/>
</dbReference>
<feature type="region of interest" description="Disordered" evidence="1">
    <location>
        <begin position="451"/>
        <end position="489"/>
    </location>
</feature>
<evidence type="ECO:0000313" key="4">
    <source>
        <dbReference type="EMBL" id="MBB3052205.1"/>
    </source>
</evidence>
<proteinExistence type="predicted"/>
<evidence type="ECO:0000256" key="2">
    <source>
        <dbReference type="SAM" id="SignalP"/>
    </source>
</evidence>
<dbReference type="InterPro" id="IPR013222">
    <property type="entry name" value="Glyco_hyd_98_carb-bd"/>
</dbReference>
<organism evidence="4 5">
    <name type="scientific">Prauserella isguenensis</name>
    <dbReference type="NCBI Taxonomy" id="1470180"/>
    <lineage>
        <taxon>Bacteria</taxon>
        <taxon>Bacillati</taxon>
        <taxon>Actinomycetota</taxon>
        <taxon>Actinomycetes</taxon>
        <taxon>Pseudonocardiales</taxon>
        <taxon>Pseudonocardiaceae</taxon>
        <taxon>Prauserella</taxon>
    </lineage>
</organism>
<dbReference type="SUPFAM" id="SSF49785">
    <property type="entry name" value="Galactose-binding domain-like"/>
    <property type="match status" value="1"/>
</dbReference>
<dbReference type="SUPFAM" id="SSF56300">
    <property type="entry name" value="Metallo-dependent phosphatases"/>
    <property type="match status" value="1"/>
</dbReference>
<accession>A0A839S396</accession>
<dbReference type="Gene3D" id="2.60.40.10">
    <property type="entry name" value="Immunoglobulins"/>
    <property type="match status" value="1"/>
</dbReference>
<protein>
    <recommendedName>
        <fullName evidence="3">Glycosyl hydrolase family 98 putative carbohydrate-binding module domain-containing protein</fullName>
    </recommendedName>
</protein>
<dbReference type="PANTHER" id="PTHR43143:SF1">
    <property type="entry name" value="SERINE_THREONINE-PROTEIN PHOSPHATASE CPPED1"/>
    <property type="match status" value="1"/>
</dbReference>
<gene>
    <name evidence="4" type="ORF">FHS23_003234</name>
</gene>
<dbReference type="Gene3D" id="3.60.21.10">
    <property type="match status" value="1"/>
</dbReference>
<reference evidence="4 5" key="1">
    <citation type="submission" date="2020-08" db="EMBL/GenBank/DDBJ databases">
        <title>Genomic Encyclopedia of Type Strains, Phase III (KMG-III): the genomes of soil and plant-associated and newly described type strains.</title>
        <authorList>
            <person name="Whitman W."/>
        </authorList>
    </citation>
    <scope>NUCLEOTIDE SEQUENCE [LARGE SCALE GENOMIC DNA]</scope>
    <source>
        <strain evidence="4 5">CECT 8577</strain>
    </source>
</reference>
<dbReference type="Pfam" id="PF08305">
    <property type="entry name" value="NPCBM"/>
    <property type="match status" value="1"/>
</dbReference>
<dbReference type="EMBL" id="JACHWU010000003">
    <property type="protein sequence ID" value="MBB3052205.1"/>
    <property type="molecule type" value="Genomic_DNA"/>
</dbReference>
<dbReference type="InterPro" id="IPR029052">
    <property type="entry name" value="Metallo-depent_PP-like"/>
</dbReference>
<evidence type="ECO:0000256" key="1">
    <source>
        <dbReference type="SAM" id="MobiDB-lite"/>
    </source>
</evidence>
<sequence>MVQRHTAQQHTPRTRTHRPRLRAALVAVAGATLLAQPALAAADGPERSAGPVPADHRPGDPGTTTFDVFSDIQGHIDDWDAVLTDAERAAPDSAATVINGDIVDRGYAEEYAEVREVMDAHDRDQPLLSSFGNHEAYAPAWCDQQTLCQPSWPNGFTPEDLYGTYFDFAGTDKVYGERVVNGVPMIGIGPDKLMWWEDANLDDHVHIGQRQLDWFRDRVAAHGRTGKPFFVFTHYPLSNTVTQSDGDAGRYHLMEEEIREILGDHPQAVLFSSHTHADIGEDWWADRVHVAGGHPDGFTAVDTGAVLNRQYIQVTTGPDGAVVRARDARNGTVINELTVPKVDRAGRTTLTSDTPVEAVAPGRQVDVTATVARLGNGALGGATVELDLPDGWTTESDTTRSLGPVKSGERRRLTWTLQAPETSGTARIDVAARDRAGRQIAETSLDVAVAEAPSGHPRVSSLPLLGESNTHGPVERDRTNGGPAPADRGAIRIDGRNYDHGLGMLAPASATIYAGGRCSRLTAEAGLDDNIPQGSQRRPFPDGESGDVVFVVEADGREVYRSGVVRQGEAAVTVDAAVDGADTVRLIAEDADGTSVGDYADWGHAALSCAD</sequence>
<dbReference type="InterPro" id="IPR013783">
    <property type="entry name" value="Ig-like_fold"/>
</dbReference>
<dbReference type="Proteomes" id="UP000550714">
    <property type="component" value="Unassembled WGS sequence"/>
</dbReference>
<evidence type="ECO:0000259" key="3">
    <source>
        <dbReference type="SMART" id="SM00776"/>
    </source>
</evidence>
<dbReference type="AlphaFoldDB" id="A0A839S396"/>
<dbReference type="SMART" id="SM00776">
    <property type="entry name" value="NPCBM"/>
    <property type="match status" value="1"/>
</dbReference>